<keyword evidence="2" id="KW-1185">Reference proteome</keyword>
<dbReference type="Pfam" id="PF11553">
    <property type="entry name" value="DUF3231"/>
    <property type="match status" value="2"/>
</dbReference>
<dbReference type="EMBL" id="JAOUSF010000005">
    <property type="protein sequence ID" value="MCU9614977.1"/>
    <property type="molecule type" value="Genomic_DNA"/>
</dbReference>
<dbReference type="Proteomes" id="UP001209318">
    <property type="component" value="Unassembled WGS sequence"/>
</dbReference>
<evidence type="ECO:0000313" key="1">
    <source>
        <dbReference type="EMBL" id="MCU9614977.1"/>
    </source>
</evidence>
<dbReference type="InterPro" id="IPR012347">
    <property type="entry name" value="Ferritin-like"/>
</dbReference>
<sequence>MNDSPSHNQMPSTEMGKLWATYMGNSMAIQVLNYYQNHCEDPEIKNVLADALKLCHFIIESITDFYQQDHFPIPFGFNEKDVNLTAPRLFSDEFYLHYLKYTSKAGMNLYSIAIPLMVREHIREFFIKVLADTVKLVTKVNELLHSKGYLFLPPSLPVPDKRKNVEGQSFLNGFFGKVRTLHALEVTHLYDNIENNVTSKALLLGFSQVAKNDKVKKFLIRGKELTTKHIELCSGQLHKDDLLAPSFLDELVHITTVAPFSDKLMLWHKIDMFTMKIRSYANALSLNGRRDISALYLRLLKDIGLYVEDGANIMIGQGWMEQIPLAIDRTNLHKN</sequence>
<protein>
    <submittedName>
        <fullName evidence="1">DUF3231 family protein</fullName>
    </submittedName>
</protein>
<dbReference type="Gene3D" id="1.20.1260.10">
    <property type="match status" value="2"/>
</dbReference>
<gene>
    <name evidence="1" type="ORF">OEV98_15635</name>
</gene>
<evidence type="ECO:0000313" key="2">
    <source>
        <dbReference type="Proteomes" id="UP001209318"/>
    </source>
</evidence>
<name>A0AAE3IV19_9BACI</name>
<dbReference type="AlphaFoldDB" id="A0AAE3IV19"/>
<reference evidence="1" key="1">
    <citation type="submission" date="2022-10" db="EMBL/GenBank/DDBJ databases">
        <title>Description of Fervidibacillus gen. nov. in the family Fervidibacillaceae fam. nov. with two species, Fervidibacillus albus sp. nov., and Fervidibacillus halotolerans sp. nov., isolated from tidal flat sediments.</title>
        <authorList>
            <person name="Kwon K.K."/>
            <person name="Yang S.-H."/>
        </authorList>
    </citation>
    <scope>NUCLEOTIDE SEQUENCE</scope>
    <source>
        <strain evidence="1">JCM 19140</strain>
    </source>
</reference>
<accession>A0AAE3IV19</accession>
<organism evidence="1 2">
    <name type="scientific">Perspicuibacillus lycopersici</name>
    <dbReference type="NCBI Taxonomy" id="1325689"/>
    <lineage>
        <taxon>Bacteria</taxon>
        <taxon>Bacillati</taxon>
        <taxon>Bacillota</taxon>
        <taxon>Bacilli</taxon>
        <taxon>Bacillales</taxon>
        <taxon>Bacillaceae</taxon>
        <taxon>Perspicuibacillus</taxon>
    </lineage>
</organism>
<proteinExistence type="predicted"/>
<dbReference type="RefSeq" id="WP_263074293.1">
    <property type="nucleotide sequence ID" value="NZ_JAOUSF010000005.1"/>
</dbReference>
<dbReference type="InterPro" id="IPR021617">
    <property type="entry name" value="DUF3231"/>
</dbReference>
<comment type="caution">
    <text evidence="1">The sequence shown here is derived from an EMBL/GenBank/DDBJ whole genome shotgun (WGS) entry which is preliminary data.</text>
</comment>